<dbReference type="Pfam" id="PF17765">
    <property type="entry name" value="MLTR_LBD"/>
    <property type="match status" value="1"/>
</dbReference>
<dbReference type="AlphaFoldDB" id="A0AAU2VLN5"/>
<organism evidence="2">
    <name type="scientific">Streptomyces sp. NBC_00008</name>
    <dbReference type="NCBI Taxonomy" id="2903610"/>
    <lineage>
        <taxon>Bacteria</taxon>
        <taxon>Bacillati</taxon>
        <taxon>Actinomycetota</taxon>
        <taxon>Actinomycetes</taxon>
        <taxon>Kitasatosporales</taxon>
        <taxon>Streptomycetaceae</taxon>
        <taxon>Streptomyces</taxon>
    </lineage>
</organism>
<dbReference type="SMART" id="SM00530">
    <property type="entry name" value="HTH_XRE"/>
    <property type="match status" value="1"/>
</dbReference>
<dbReference type="SUPFAM" id="SSF47413">
    <property type="entry name" value="lambda repressor-like DNA-binding domains"/>
    <property type="match status" value="1"/>
</dbReference>
<dbReference type="Gene3D" id="3.30.450.180">
    <property type="match status" value="1"/>
</dbReference>
<dbReference type="CDD" id="cd00093">
    <property type="entry name" value="HTH_XRE"/>
    <property type="match status" value="1"/>
</dbReference>
<name>A0AAU2VLN5_9ACTN</name>
<evidence type="ECO:0000259" key="1">
    <source>
        <dbReference type="PROSITE" id="PS50943"/>
    </source>
</evidence>
<dbReference type="PROSITE" id="PS50943">
    <property type="entry name" value="HTH_CROC1"/>
    <property type="match status" value="1"/>
</dbReference>
<dbReference type="EMBL" id="CP108313">
    <property type="protein sequence ID" value="WTW68140.1"/>
    <property type="molecule type" value="Genomic_DNA"/>
</dbReference>
<dbReference type="Pfam" id="PF13560">
    <property type="entry name" value="HTH_31"/>
    <property type="match status" value="1"/>
</dbReference>
<dbReference type="GO" id="GO:0003677">
    <property type="term" value="F:DNA binding"/>
    <property type="evidence" value="ECO:0007669"/>
    <property type="project" value="InterPro"/>
</dbReference>
<gene>
    <name evidence="2" type="ORF">OG398_07605</name>
</gene>
<protein>
    <submittedName>
        <fullName evidence="2">Helix-turn-helix transcriptional regulator</fullName>
    </submittedName>
</protein>
<dbReference type="InterPro" id="IPR010982">
    <property type="entry name" value="Lambda_DNA-bd_dom_sf"/>
</dbReference>
<dbReference type="InterPro" id="IPR041413">
    <property type="entry name" value="MLTR_LBD"/>
</dbReference>
<dbReference type="Gene3D" id="1.10.260.40">
    <property type="entry name" value="lambda repressor-like DNA-binding domains"/>
    <property type="match status" value="1"/>
</dbReference>
<sequence>MDQRAELSEFLRIRRARLKPEDVGLPHVGRARRVPGLRREELAQLAGVSVAYYTRLEQGNSGNVSGEVLDAIARALRLSDTEHAHLTHLANPKTKKKRAAAARPQRLRAELQYLIDAMDSVPAYVVGRRMEILASNRMARALLGDETTLPPEERNMARIVFLDPNSRELYVDWECKAVELVSALRLCAGCWPDDPLLSALVGELSVKSEEFRTLWAAHTVQEKGYGTKRLHHPLVGDLTLSYETLKLPADQDMSLVTFHAAPGSPSEESMRLLGSWGLDTDTRPVNR</sequence>
<evidence type="ECO:0000313" key="2">
    <source>
        <dbReference type="EMBL" id="WTW68140.1"/>
    </source>
</evidence>
<dbReference type="PANTHER" id="PTHR35010:SF2">
    <property type="entry name" value="BLL4672 PROTEIN"/>
    <property type="match status" value="1"/>
</dbReference>
<dbReference type="PANTHER" id="PTHR35010">
    <property type="entry name" value="BLL4672 PROTEIN-RELATED"/>
    <property type="match status" value="1"/>
</dbReference>
<dbReference type="InterPro" id="IPR001387">
    <property type="entry name" value="Cro/C1-type_HTH"/>
</dbReference>
<reference evidence="2" key="1">
    <citation type="submission" date="2022-10" db="EMBL/GenBank/DDBJ databases">
        <title>The complete genomes of actinobacterial strains from the NBC collection.</title>
        <authorList>
            <person name="Joergensen T.S."/>
            <person name="Alvarez Arevalo M."/>
            <person name="Sterndorff E.B."/>
            <person name="Faurdal D."/>
            <person name="Vuksanovic O."/>
            <person name="Mourched A.-S."/>
            <person name="Charusanti P."/>
            <person name="Shaw S."/>
            <person name="Blin K."/>
            <person name="Weber T."/>
        </authorList>
    </citation>
    <scope>NUCLEOTIDE SEQUENCE</scope>
    <source>
        <strain evidence="2">NBC_00008</strain>
    </source>
</reference>
<accession>A0AAU2VLN5</accession>
<proteinExistence type="predicted"/>
<feature type="domain" description="HTH cro/C1-type" evidence="1">
    <location>
        <begin position="30"/>
        <end position="83"/>
    </location>
</feature>